<evidence type="ECO:0000256" key="4">
    <source>
        <dbReference type="ARBA" id="ARBA00023235"/>
    </source>
</evidence>
<dbReference type="InterPro" id="IPR004561">
    <property type="entry name" value="IsoChor_synthase"/>
</dbReference>
<comment type="similarity">
    <text evidence="2">Belongs to the isochorismate synthase family.</text>
</comment>
<evidence type="ECO:0000256" key="2">
    <source>
        <dbReference type="ARBA" id="ARBA00005297"/>
    </source>
</evidence>
<feature type="compositionally biased region" description="Basic and acidic residues" evidence="6">
    <location>
        <begin position="236"/>
        <end position="245"/>
    </location>
</feature>
<evidence type="ECO:0000256" key="1">
    <source>
        <dbReference type="ARBA" id="ARBA00000799"/>
    </source>
</evidence>
<evidence type="ECO:0000256" key="5">
    <source>
        <dbReference type="ARBA" id="ARBA00041564"/>
    </source>
</evidence>
<dbReference type="InterPro" id="IPR015890">
    <property type="entry name" value="Chorismate_C"/>
</dbReference>
<dbReference type="PANTHER" id="PTHR42839">
    <property type="entry name" value="ISOCHORISMATE SYNTHASE ENTC"/>
    <property type="match status" value="1"/>
</dbReference>
<accession>A0ABP9E7H2</accession>
<dbReference type="Pfam" id="PF00425">
    <property type="entry name" value="Chorismate_bind"/>
    <property type="match status" value="1"/>
</dbReference>
<dbReference type="SUPFAM" id="SSF56322">
    <property type="entry name" value="ADC synthase"/>
    <property type="match status" value="1"/>
</dbReference>
<dbReference type="Gene3D" id="3.60.120.10">
    <property type="entry name" value="Anthranilate synthase"/>
    <property type="match status" value="1"/>
</dbReference>
<name>A0ABP9E7H2_9PSEU</name>
<dbReference type="EC" id="5.4.4.2" evidence="3"/>
<evidence type="ECO:0000259" key="7">
    <source>
        <dbReference type="Pfam" id="PF00425"/>
    </source>
</evidence>
<comment type="caution">
    <text evidence="8">The sequence shown here is derived from an EMBL/GenBank/DDBJ whole genome shotgun (WGS) entry which is preliminary data.</text>
</comment>
<feature type="region of interest" description="Disordered" evidence="6">
    <location>
        <begin position="1"/>
        <end position="34"/>
    </location>
</feature>
<sequence>MDHDATEGCTPAAPRGRERDVTSTSPAPRAPLGVADPVRLLRSWTPGSGSWFSGPAGSLRTRGVLARLPSGDADAVLRRLRDLGDRAVAVGALPYDPAGDAHLVVPEHVERADPLGAVLVAGPGTSPVAGTARPIPAPAAYEAMVGEALARMAAGGLDKVVLARVLEVVADGPVDAVPMLRELARRDPRSYLFAVDLPPERAGTPRTLLGASPELLLSRRGSTVTANPLAGSAARSSDRDEDRRRGEALLASAKDRHEHALVVADVAERLRPLVDDLEVPEEPSLVRTPTLWHLSTTVRARATDRDASALHLAQALHPTPAVCGVPRAAAHTAITEIEPFDRGFYTGAVGWTDARGDGEWVMALRCGEVQGDRVRLWAGAGIVPASRPADELAETGVKLRTLLDALGLDEA</sequence>
<evidence type="ECO:0000313" key="9">
    <source>
        <dbReference type="Proteomes" id="UP001500457"/>
    </source>
</evidence>
<keyword evidence="9" id="KW-1185">Reference proteome</keyword>
<feature type="region of interest" description="Disordered" evidence="6">
    <location>
        <begin position="222"/>
        <end position="245"/>
    </location>
</feature>
<comment type="catalytic activity">
    <reaction evidence="1">
        <text>chorismate = isochorismate</text>
        <dbReference type="Rhea" id="RHEA:18985"/>
        <dbReference type="ChEBI" id="CHEBI:29748"/>
        <dbReference type="ChEBI" id="CHEBI:29780"/>
        <dbReference type="EC" id="5.4.4.2"/>
    </reaction>
</comment>
<dbReference type="InterPro" id="IPR005801">
    <property type="entry name" value="ADC_synthase"/>
</dbReference>
<evidence type="ECO:0000256" key="6">
    <source>
        <dbReference type="SAM" id="MobiDB-lite"/>
    </source>
</evidence>
<proteinExistence type="inferred from homology"/>
<dbReference type="NCBIfam" id="TIGR00543">
    <property type="entry name" value="isochor_syn"/>
    <property type="match status" value="1"/>
</dbReference>
<dbReference type="EMBL" id="BAABHQ010000004">
    <property type="protein sequence ID" value="GAA4870878.1"/>
    <property type="molecule type" value="Genomic_DNA"/>
</dbReference>
<evidence type="ECO:0000256" key="3">
    <source>
        <dbReference type="ARBA" id="ARBA00012824"/>
    </source>
</evidence>
<reference evidence="9" key="1">
    <citation type="journal article" date="2019" name="Int. J. Syst. Evol. Microbiol.">
        <title>The Global Catalogue of Microorganisms (GCM) 10K type strain sequencing project: providing services to taxonomists for standard genome sequencing and annotation.</title>
        <authorList>
            <consortium name="The Broad Institute Genomics Platform"/>
            <consortium name="The Broad Institute Genome Sequencing Center for Infectious Disease"/>
            <person name="Wu L."/>
            <person name="Ma J."/>
        </authorList>
    </citation>
    <scope>NUCLEOTIDE SEQUENCE [LARGE SCALE GENOMIC DNA]</scope>
    <source>
        <strain evidence="9">JCM 17983</strain>
    </source>
</reference>
<feature type="domain" description="Chorismate-utilising enzyme C-terminal" evidence="7">
    <location>
        <begin position="139"/>
        <end position="398"/>
    </location>
</feature>
<keyword evidence="4" id="KW-0413">Isomerase</keyword>
<dbReference type="Proteomes" id="UP001500457">
    <property type="component" value="Unassembled WGS sequence"/>
</dbReference>
<evidence type="ECO:0000313" key="8">
    <source>
        <dbReference type="EMBL" id="GAA4870878.1"/>
    </source>
</evidence>
<organism evidence="8 9">
    <name type="scientific">Actinomycetospora straminea</name>
    <dbReference type="NCBI Taxonomy" id="663607"/>
    <lineage>
        <taxon>Bacteria</taxon>
        <taxon>Bacillati</taxon>
        <taxon>Actinomycetota</taxon>
        <taxon>Actinomycetes</taxon>
        <taxon>Pseudonocardiales</taxon>
        <taxon>Pseudonocardiaceae</taxon>
        <taxon>Actinomycetospora</taxon>
    </lineage>
</organism>
<dbReference type="PANTHER" id="PTHR42839:SF2">
    <property type="entry name" value="ISOCHORISMATE SYNTHASE ENTC"/>
    <property type="match status" value="1"/>
</dbReference>
<protein>
    <recommendedName>
        <fullName evidence="3">isochorismate synthase</fullName>
        <ecNumber evidence="3">5.4.4.2</ecNumber>
    </recommendedName>
    <alternativeName>
        <fullName evidence="5">Isochorismate mutase</fullName>
    </alternativeName>
</protein>
<gene>
    <name evidence="8" type="primary">dhbC_1</name>
    <name evidence="8" type="ORF">GCM10023203_20220</name>
</gene>